<dbReference type="PATRIC" id="fig|1114856.3.peg.1272"/>
<evidence type="ECO:0000313" key="3">
    <source>
        <dbReference type="Proteomes" id="UP000011599"/>
    </source>
</evidence>
<accession>L9W0P7</accession>
<dbReference type="OrthoDB" id="201619at2157"/>
<dbReference type="AlphaFoldDB" id="L9W0P7"/>
<dbReference type="RefSeq" id="WP_006089043.1">
    <property type="nucleotide sequence ID" value="NZ_AOHW01000022.1"/>
</dbReference>
<dbReference type="EMBL" id="AOHW01000022">
    <property type="protein sequence ID" value="ELY42886.1"/>
    <property type="molecule type" value="Genomic_DNA"/>
</dbReference>
<comment type="caution">
    <text evidence="2">The sequence shown here is derived from an EMBL/GenBank/DDBJ whole genome shotgun (WGS) entry which is preliminary data.</text>
</comment>
<evidence type="ECO:0000259" key="1">
    <source>
        <dbReference type="Pfam" id="PF26227"/>
    </source>
</evidence>
<protein>
    <recommendedName>
        <fullName evidence="1">DUF8053 domain-containing protein</fullName>
    </recommendedName>
</protein>
<organism evidence="2 3">
    <name type="scientific">Natronorubrum tibetense GA33</name>
    <dbReference type="NCBI Taxonomy" id="1114856"/>
    <lineage>
        <taxon>Archaea</taxon>
        <taxon>Methanobacteriati</taxon>
        <taxon>Methanobacteriota</taxon>
        <taxon>Stenosarchaea group</taxon>
        <taxon>Halobacteria</taxon>
        <taxon>Halobacteriales</taxon>
        <taxon>Natrialbaceae</taxon>
        <taxon>Natronorubrum</taxon>
    </lineage>
</organism>
<proteinExistence type="predicted"/>
<name>L9W0P7_9EURY</name>
<dbReference type="Pfam" id="PF26227">
    <property type="entry name" value="DUF8053"/>
    <property type="match status" value="1"/>
</dbReference>
<dbReference type="eggNOG" id="arCOG07539">
    <property type="taxonomic scope" value="Archaea"/>
</dbReference>
<evidence type="ECO:0000313" key="2">
    <source>
        <dbReference type="EMBL" id="ELY42886.1"/>
    </source>
</evidence>
<sequence length="64" mass="7268">MFLNKLRQLDGNSAGVTMPKDDLRLEGLIDENGELVESHHVHIQRVDDGQWTLELVEGIDTQLK</sequence>
<dbReference type="InterPro" id="IPR058366">
    <property type="entry name" value="DUF8053"/>
</dbReference>
<feature type="domain" description="DUF8053" evidence="1">
    <location>
        <begin position="3"/>
        <end position="57"/>
    </location>
</feature>
<dbReference type="Proteomes" id="UP000011599">
    <property type="component" value="Unassembled WGS sequence"/>
</dbReference>
<keyword evidence="3" id="KW-1185">Reference proteome</keyword>
<gene>
    <name evidence="2" type="ORF">C496_06117</name>
</gene>
<reference evidence="2 3" key="1">
    <citation type="journal article" date="2014" name="PLoS Genet.">
        <title>Phylogenetically driven sequencing of extremely halophilic archaea reveals strategies for static and dynamic osmo-response.</title>
        <authorList>
            <person name="Becker E.A."/>
            <person name="Seitzer P.M."/>
            <person name="Tritt A."/>
            <person name="Larsen D."/>
            <person name="Krusor M."/>
            <person name="Yao A.I."/>
            <person name="Wu D."/>
            <person name="Madern D."/>
            <person name="Eisen J.A."/>
            <person name="Darling A.E."/>
            <person name="Facciotti M.T."/>
        </authorList>
    </citation>
    <scope>NUCLEOTIDE SEQUENCE [LARGE SCALE GENOMIC DNA]</scope>
    <source>
        <strain evidence="2 3">GA33</strain>
    </source>
</reference>